<organism evidence="1">
    <name type="scientific">Talaromyces marneffei PM1</name>
    <dbReference type="NCBI Taxonomy" id="1077442"/>
    <lineage>
        <taxon>Eukaryota</taxon>
        <taxon>Fungi</taxon>
        <taxon>Dikarya</taxon>
        <taxon>Ascomycota</taxon>
        <taxon>Pezizomycotina</taxon>
        <taxon>Eurotiomycetes</taxon>
        <taxon>Eurotiomycetidae</taxon>
        <taxon>Eurotiales</taxon>
        <taxon>Trichocomaceae</taxon>
        <taxon>Talaromyces</taxon>
        <taxon>Talaromyces sect. Talaromyces</taxon>
    </lineage>
</organism>
<dbReference type="Gene3D" id="3.40.50.150">
    <property type="entry name" value="Vaccinia Virus protein VP39"/>
    <property type="match status" value="1"/>
</dbReference>
<dbReference type="GO" id="GO:0008168">
    <property type="term" value="F:methyltransferase activity"/>
    <property type="evidence" value="ECO:0007669"/>
    <property type="project" value="UniProtKB-KW"/>
</dbReference>
<name>A0A093XKE4_TALMA</name>
<dbReference type="AlphaFoldDB" id="A0A093XKE4"/>
<dbReference type="InterPro" id="IPR029063">
    <property type="entry name" value="SAM-dependent_MTases_sf"/>
</dbReference>
<protein>
    <submittedName>
        <fullName evidence="1">Methyltransferase-like protein 7B</fullName>
    </submittedName>
</protein>
<dbReference type="Pfam" id="PF13489">
    <property type="entry name" value="Methyltransf_23"/>
    <property type="match status" value="1"/>
</dbReference>
<dbReference type="GO" id="GO:0032259">
    <property type="term" value="P:methylation"/>
    <property type="evidence" value="ECO:0007669"/>
    <property type="project" value="UniProtKB-KW"/>
</dbReference>
<evidence type="ECO:0000313" key="1">
    <source>
        <dbReference type="EMBL" id="KFX45698.1"/>
    </source>
</evidence>
<comment type="caution">
    <text evidence="1">The sequence shown here is derived from an EMBL/GenBank/DDBJ whole genome shotgun (WGS) entry which is preliminary data.</text>
</comment>
<dbReference type="PANTHER" id="PTHR45036:SF1">
    <property type="entry name" value="METHYLTRANSFERASE LIKE 7A"/>
    <property type="match status" value="1"/>
</dbReference>
<dbReference type="CDD" id="cd02440">
    <property type="entry name" value="AdoMet_MTases"/>
    <property type="match status" value="1"/>
</dbReference>
<dbReference type="EMBL" id="JPOX01000022">
    <property type="protein sequence ID" value="KFX45698.1"/>
    <property type="molecule type" value="Genomic_DNA"/>
</dbReference>
<dbReference type="InterPro" id="IPR052356">
    <property type="entry name" value="Thiol_S-MT"/>
</dbReference>
<keyword evidence="1" id="KW-0489">Methyltransferase</keyword>
<dbReference type="PANTHER" id="PTHR45036">
    <property type="entry name" value="METHYLTRANSFERASE LIKE 7B"/>
    <property type="match status" value="1"/>
</dbReference>
<reference evidence="1" key="1">
    <citation type="journal article" date="2014" name="PLoS Genet.">
        <title>Signature Gene Expression Reveals Novel Clues to the Molecular Mechanisms of Dimorphic Transition in Penicillium marneffei.</title>
        <authorList>
            <person name="Yang E."/>
            <person name="Wang G."/>
            <person name="Cai J."/>
            <person name="Woo P.C."/>
            <person name="Lau S.K."/>
            <person name="Yuen K.-Y."/>
            <person name="Chow W.-N."/>
            <person name="Lin X."/>
        </authorList>
    </citation>
    <scope>NUCLEOTIDE SEQUENCE [LARGE SCALE GENOMIC DNA]</scope>
    <source>
        <strain evidence="1">PM1</strain>
    </source>
</reference>
<accession>A0A093XKE4</accession>
<sequence>MEDVDPPPSFSEYISGLFSPAVLLAWSFKPFTSAYYAIVVTETIFRRGQILAPIVRSSQVRDEAFGRFWIEFAGPQDVTINDEGVLDTSKLRASGALIPPLLKKARGVVLDIGPGTGTQMPFFIEPAAKNISAIYGPEPCVGLHGELRKRIIAHGLQSKYHILSAGAEKQQLVEALQREGVQVHDGEGIFDTIVCIRVLCSVPDPEQTIAGLYSLLRPAGQMIIVEHVVNPYSLCGGKGGDFFAKVMQSVYMALGWGYWVGDCHLNRDTETYLRKAAEKDGGWKSFELERRFAKTTLPYISGILTKKD</sequence>
<dbReference type="HOGENOM" id="CLU_037990_6_1_1"/>
<gene>
    <name evidence="1" type="ORF">GQ26_0220910</name>
</gene>
<dbReference type="SUPFAM" id="SSF53335">
    <property type="entry name" value="S-adenosyl-L-methionine-dependent methyltransferases"/>
    <property type="match status" value="1"/>
</dbReference>
<keyword evidence="1" id="KW-0808">Transferase</keyword>
<proteinExistence type="predicted"/>